<dbReference type="EMBL" id="NQIK02000001">
    <property type="protein sequence ID" value="KAF7579082.1"/>
    <property type="molecule type" value="Genomic_DNA"/>
</dbReference>
<reference evidence="1" key="1">
    <citation type="journal article" date="2018" name="BMC Genomics">
        <title>Comparative genomics of the wheat fungal pathogen Pyrenophora tritici-repentis reveals chromosomal variations and genome plasticity.</title>
        <authorList>
            <person name="Moolhuijzen P."/>
            <person name="See P.T."/>
            <person name="Hane J.K."/>
            <person name="Shi G."/>
            <person name="Liu Z."/>
            <person name="Oliver R.P."/>
            <person name="Moffat C.S."/>
        </authorList>
    </citation>
    <scope>NUCLEOTIDE SEQUENCE [LARGE SCALE GENOMIC DNA]</scope>
    <source>
        <strain evidence="1">M4</strain>
    </source>
</reference>
<dbReference type="Proteomes" id="UP000245464">
    <property type="component" value="Chromosome 1"/>
</dbReference>
<sequence>MSAAVVLTVVVITHDSDSLVAPLSVIAMVGSDDVIYR</sequence>
<dbReference type="AlphaFoldDB" id="A0A5M9LTN2"/>
<evidence type="ECO:0000313" key="2">
    <source>
        <dbReference type="Proteomes" id="UP000245464"/>
    </source>
</evidence>
<organism evidence="1 2">
    <name type="scientific">Pyrenophora tritici-repentis</name>
    <dbReference type="NCBI Taxonomy" id="45151"/>
    <lineage>
        <taxon>Eukaryota</taxon>
        <taxon>Fungi</taxon>
        <taxon>Dikarya</taxon>
        <taxon>Ascomycota</taxon>
        <taxon>Pezizomycotina</taxon>
        <taxon>Dothideomycetes</taxon>
        <taxon>Pleosporomycetidae</taxon>
        <taxon>Pleosporales</taxon>
        <taxon>Pleosporineae</taxon>
        <taxon>Pleosporaceae</taxon>
        <taxon>Pyrenophora</taxon>
    </lineage>
</organism>
<dbReference type="RefSeq" id="XP_065966239.1">
    <property type="nucleotide sequence ID" value="XM_066104037.1"/>
</dbReference>
<dbReference type="GeneID" id="90954519"/>
<evidence type="ECO:0000313" key="1">
    <source>
        <dbReference type="EMBL" id="KAF7579082.1"/>
    </source>
</evidence>
<dbReference type="KEGG" id="ptrr:90954519"/>
<name>A0A5M9LTN2_9PLEO</name>
<accession>A0A5M9LTN2</accession>
<proteinExistence type="predicted"/>
<comment type="caution">
    <text evidence="1">The sequence shown here is derived from an EMBL/GenBank/DDBJ whole genome shotgun (WGS) entry which is preliminary data.</text>
</comment>
<protein>
    <submittedName>
        <fullName evidence="1">Uncharacterized protein</fullName>
    </submittedName>
</protein>
<gene>
    <name evidence="1" type="ORF">PtrM4_033220</name>
</gene>